<dbReference type="PANTHER" id="PTHR36966">
    <property type="entry name" value="REP-ASSOCIATED TYROSINE TRANSPOSASE"/>
    <property type="match status" value="1"/>
</dbReference>
<evidence type="ECO:0000313" key="2">
    <source>
        <dbReference type="EMBL" id="BBA35403.1"/>
    </source>
</evidence>
<dbReference type="SUPFAM" id="SSF143422">
    <property type="entry name" value="Transposase IS200-like"/>
    <property type="match status" value="1"/>
</dbReference>
<dbReference type="Gene3D" id="3.30.70.1290">
    <property type="entry name" value="Transposase IS200-like"/>
    <property type="match status" value="1"/>
</dbReference>
<dbReference type="Proteomes" id="UP000266313">
    <property type="component" value="Chromosome"/>
</dbReference>
<protein>
    <recommendedName>
        <fullName evidence="1">Transposase IS200-like domain-containing protein</fullName>
    </recommendedName>
</protein>
<accession>A0A250KUQ9</accession>
<dbReference type="InterPro" id="IPR052715">
    <property type="entry name" value="RAYT_transposase"/>
</dbReference>
<keyword evidence="3" id="KW-1185">Reference proteome</keyword>
<dbReference type="GO" id="GO:0004803">
    <property type="term" value="F:transposase activity"/>
    <property type="evidence" value="ECO:0007669"/>
    <property type="project" value="InterPro"/>
</dbReference>
<organism evidence="2 3">
    <name type="scientific">Methylocaldum marinum</name>
    <dbReference type="NCBI Taxonomy" id="1432792"/>
    <lineage>
        <taxon>Bacteria</taxon>
        <taxon>Pseudomonadati</taxon>
        <taxon>Pseudomonadota</taxon>
        <taxon>Gammaproteobacteria</taxon>
        <taxon>Methylococcales</taxon>
        <taxon>Methylococcaceae</taxon>
        <taxon>Methylocaldum</taxon>
    </lineage>
</organism>
<dbReference type="PANTHER" id="PTHR36966:SF1">
    <property type="entry name" value="REP-ASSOCIATED TYROSINE TRANSPOSASE"/>
    <property type="match status" value="1"/>
</dbReference>
<gene>
    <name evidence="2" type="ORF">sS8_3466</name>
</gene>
<dbReference type="AlphaFoldDB" id="A0A250KUQ9"/>
<proteinExistence type="predicted"/>
<dbReference type="EMBL" id="AP017928">
    <property type="protein sequence ID" value="BBA35403.1"/>
    <property type="molecule type" value="Genomic_DNA"/>
</dbReference>
<dbReference type="Pfam" id="PF01797">
    <property type="entry name" value="Y1_Tnp"/>
    <property type="match status" value="1"/>
</dbReference>
<dbReference type="NCBIfam" id="NF047646">
    <property type="entry name" value="REP_Tyr_transpos"/>
    <property type="match status" value="1"/>
</dbReference>
<reference evidence="2 3" key="1">
    <citation type="submission" date="2016-12" db="EMBL/GenBank/DDBJ databases">
        <title>Genome sequencing of Methylocaldum marinum.</title>
        <authorList>
            <person name="Takeuchi M."/>
            <person name="Kamagata Y."/>
            <person name="Hiraoka S."/>
            <person name="Oshima K."/>
            <person name="Hattori M."/>
            <person name="Iwasaki W."/>
        </authorList>
    </citation>
    <scope>NUCLEOTIDE SEQUENCE [LARGE SCALE GENOMIC DNA]</scope>
    <source>
        <strain evidence="2 3">S8</strain>
    </source>
</reference>
<evidence type="ECO:0000313" key="3">
    <source>
        <dbReference type="Proteomes" id="UP000266313"/>
    </source>
</evidence>
<dbReference type="OrthoDB" id="9794403at2"/>
<dbReference type="InterPro" id="IPR036515">
    <property type="entry name" value="Transposase_17_sf"/>
</dbReference>
<dbReference type="InterPro" id="IPR002686">
    <property type="entry name" value="Transposase_17"/>
</dbReference>
<evidence type="ECO:0000259" key="1">
    <source>
        <dbReference type="SMART" id="SM01321"/>
    </source>
</evidence>
<feature type="domain" description="Transposase IS200-like" evidence="1">
    <location>
        <begin position="22"/>
        <end position="137"/>
    </location>
</feature>
<sequence length="182" mass="21337">MFYISTTTDSFDLMPRYRRYYLAGHPVFVTLVTQGRKPWLADEVSVQILLASMRSVKAIYRYRHLAHVVLPDHFHWLFKPDDAVHVSKIIAAVKREVTWRFKAVAGLPGSWWQNRFYDHIVRDQDDFARHLDYIHFNPVKHGIARNPGAYAHSSFHEWRMRGAYPEAWGASEPPSIRGMDLD</sequence>
<dbReference type="SMART" id="SM01321">
    <property type="entry name" value="Y1_Tnp"/>
    <property type="match status" value="1"/>
</dbReference>
<dbReference type="GO" id="GO:0006313">
    <property type="term" value="P:DNA transposition"/>
    <property type="evidence" value="ECO:0007669"/>
    <property type="project" value="InterPro"/>
</dbReference>
<dbReference type="KEGG" id="mmai:sS8_3466"/>
<name>A0A250KUQ9_9GAMM</name>
<dbReference type="GO" id="GO:0043565">
    <property type="term" value="F:sequence-specific DNA binding"/>
    <property type="evidence" value="ECO:0007669"/>
    <property type="project" value="TreeGrafter"/>
</dbReference>